<feature type="region of interest" description="Disordered" evidence="1">
    <location>
        <begin position="264"/>
        <end position="286"/>
    </location>
</feature>
<dbReference type="RefSeq" id="WP_152232721.1">
    <property type="nucleotide sequence ID" value="NZ_BAAAOT010000021.1"/>
</dbReference>
<dbReference type="AlphaFoldDB" id="A0A7J9UZ90"/>
<dbReference type="OrthoDB" id="3541690at2"/>
<protein>
    <submittedName>
        <fullName evidence="2">Uncharacterized protein</fullName>
    </submittedName>
</protein>
<proteinExistence type="predicted"/>
<sequence length="305" mass="32507">MTAHETAEAPAELAAAAEELYGLEPGQFTRARNDRAKQARADGDPDLAEAVRALPKPSTAAWLVNMMLRRMGTEIGQALEVGAALRQAQQDLDAARLRALTGQRRRLTSALVRQARTRAAELGTTVSAAVAEQAENTLHAAMTDAGAAAALRTGLLVRALEPGGLGGVDLDGAVAVPGAVELTPREEAAEEPEDGGHLHVVPDTTRAVEEAQEAVDAAEFVAESAERALRRAAEKVQKVEARGLQLRAEIEELRRQIDERETRLHGVEDDLAEADDQRDAAEAGRDEAAAALAAARKKLARLQRR</sequence>
<keyword evidence="3" id="KW-1185">Reference proteome</keyword>
<dbReference type="Proteomes" id="UP000429644">
    <property type="component" value="Unassembled WGS sequence"/>
</dbReference>
<organism evidence="2 3">
    <name type="scientific">Georgenia ruanii</name>
    <dbReference type="NCBI Taxonomy" id="348442"/>
    <lineage>
        <taxon>Bacteria</taxon>
        <taxon>Bacillati</taxon>
        <taxon>Actinomycetota</taxon>
        <taxon>Actinomycetes</taxon>
        <taxon>Micrococcales</taxon>
        <taxon>Bogoriellaceae</taxon>
        <taxon>Georgenia</taxon>
    </lineage>
</organism>
<dbReference type="EMBL" id="WHPD01003201">
    <property type="protein sequence ID" value="MPV89946.1"/>
    <property type="molecule type" value="Genomic_DNA"/>
</dbReference>
<comment type="caution">
    <text evidence="2">The sequence shown here is derived from an EMBL/GenBank/DDBJ whole genome shotgun (WGS) entry which is preliminary data.</text>
</comment>
<name>A0A7J9UZ90_9MICO</name>
<evidence type="ECO:0000313" key="2">
    <source>
        <dbReference type="EMBL" id="MPV89946.1"/>
    </source>
</evidence>
<reference evidence="2 3" key="1">
    <citation type="submission" date="2019-10" db="EMBL/GenBank/DDBJ databases">
        <title>Georgenia wutianyii sp. nov. and Georgenia yuyongxinii sp. nov. isolated from plateau pika (Ochotona curzoniae) in the Qinghai-Tibet plateau of China.</title>
        <authorList>
            <person name="Tian Z."/>
        </authorList>
    </citation>
    <scope>NUCLEOTIDE SEQUENCE [LARGE SCALE GENOMIC DNA]</scope>
    <source>
        <strain evidence="2 3">JCM 15130</strain>
    </source>
</reference>
<feature type="compositionally biased region" description="Basic and acidic residues" evidence="1">
    <location>
        <begin position="275"/>
        <end position="286"/>
    </location>
</feature>
<evidence type="ECO:0000256" key="1">
    <source>
        <dbReference type="SAM" id="MobiDB-lite"/>
    </source>
</evidence>
<evidence type="ECO:0000313" key="3">
    <source>
        <dbReference type="Proteomes" id="UP000429644"/>
    </source>
</evidence>
<gene>
    <name evidence="2" type="ORF">GB882_14820</name>
</gene>
<accession>A0A7J9UZ90</accession>